<accession>A0A2N9KAQ8</accession>
<feature type="transmembrane region" description="Helical" evidence="8">
    <location>
        <begin position="12"/>
        <end position="33"/>
    </location>
</feature>
<dbReference type="GO" id="GO:0005886">
    <property type="term" value="C:plasma membrane"/>
    <property type="evidence" value="ECO:0007669"/>
    <property type="project" value="UniProtKB-SubCell"/>
</dbReference>
<evidence type="ECO:0000256" key="3">
    <source>
        <dbReference type="ARBA" id="ARBA00021903"/>
    </source>
</evidence>
<dbReference type="PANTHER" id="PTHR37819">
    <property type="entry name" value="PROTEIN PSIE"/>
    <property type="match status" value="1"/>
</dbReference>
<evidence type="ECO:0000313" key="9">
    <source>
        <dbReference type="EMBL" id="SPD91848.1"/>
    </source>
</evidence>
<gene>
    <name evidence="9" type="ORF">LES8486_00835</name>
    <name evidence="10" type="ORF">LES9216_00982</name>
</gene>
<evidence type="ECO:0000256" key="1">
    <source>
        <dbReference type="ARBA" id="ARBA00004429"/>
    </source>
</evidence>
<protein>
    <recommendedName>
        <fullName evidence="3">Protein PsiE</fullName>
    </recommendedName>
</protein>
<reference evidence="9 12" key="2">
    <citation type="submission" date="2018-02" db="EMBL/GenBank/DDBJ databases">
        <authorList>
            <person name="Rodrigo-Torres L."/>
            <person name="Arahal R. D."/>
            <person name="Lucena T."/>
        </authorList>
    </citation>
    <scope>NUCLEOTIDE SEQUENCE [LARGE SCALE GENOMIC DNA]</scope>
    <source>
        <strain evidence="9 12">CECT 8486</strain>
    </source>
</reference>
<dbReference type="EMBL" id="OKQU01000001">
    <property type="protein sequence ID" value="SPE07127.1"/>
    <property type="molecule type" value="Genomic_DNA"/>
</dbReference>
<keyword evidence="6 8" id="KW-1133">Transmembrane helix</keyword>
<comment type="subcellular location">
    <subcellularLocation>
        <location evidence="1">Cell inner membrane</location>
        <topology evidence="1">Multi-pass membrane protein</topology>
    </subcellularLocation>
</comment>
<evidence type="ECO:0000313" key="10">
    <source>
        <dbReference type="EMBL" id="SPE07127.1"/>
    </source>
</evidence>
<evidence type="ECO:0000256" key="5">
    <source>
        <dbReference type="ARBA" id="ARBA00022692"/>
    </source>
</evidence>
<evidence type="ECO:0000256" key="6">
    <source>
        <dbReference type="ARBA" id="ARBA00022989"/>
    </source>
</evidence>
<evidence type="ECO:0000313" key="11">
    <source>
        <dbReference type="Proteomes" id="UP000237923"/>
    </source>
</evidence>
<evidence type="ECO:0000313" key="12">
    <source>
        <dbReference type="Proteomes" id="UP000239237"/>
    </source>
</evidence>
<feature type="transmembrane region" description="Helical" evidence="8">
    <location>
        <begin position="109"/>
        <end position="129"/>
    </location>
</feature>
<dbReference type="GO" id="GO:0016036">
    <property type="term" value="P:cellular response to phosphate starvation"/>
    <property type="evidence" value="ECO:0007669"/>
    <property type="project" value="InterPro"/>
</dbReference>
<dbReference type="EMBL" id="OKQR01000001">
    <property type="protein sequence ID" value="SPD91848.1"/>
    <property type="molecule type" value="Genomic_DNA"/>
</dbReference>
<dbReference type="PIRSF" id="PIRSF029598">
    <property type="entry name" value="PsiE"/>
    <property type="match status" value="1"/>
</dbReference>
<keyword evidence="4" id="KW-1003">Cell membrane</keyword>
<keyword evidence="5 8" id="KW-0812">Transmembrane</keyword>
<dbReference type="GeneID" id="99673811"/>
<dbReference type="AlphaFoldDB" id="A0A2N9KAQ8"/>
<keyword evidence="12" id="KW-1185">Reference proteome</keyword>
<dbReference type="Pfam" id="PF06146">
    <property type="entry name" value="PsiE"/>
    <property type="match status" value="1"/>
</dbReference>
<organism evidence="10 11">
    <name type="scientific">Leuconostoc suionicum</name>
    <dbReference type="NCBI Taxonomy" id="1511761"/>
    <lineage>
        <taxon>Bacteria</taxon>
        <taxon>Bacillati</taxon>
        <taxon>Bacillota</taxon>
        <taxon>Bacilli</taxon>
        <taxon>Lactobacillales</taxon>
        <taxon>Lactobacillaceae</taxon>
        <taxon>Leuconostoc</taxon>
    </lineage>
</organism>
<keyword evidence="7 8" id="KW-0472">Membrane</keyword>
<evidence type="ECO:0000256" key="2">
    <source>
        <dbReference type="ARBA" id="ARBA00005632"/>
    </source>
</evidence>
<sequence>MKHEWHQKVAGYFEYVLNIMMILIGIVIFGFLIREIWNLAQMLSIKDISGHFTELAEQILIVFLFFEFLGLGREYFVKDAHISTDNFLYIGVTAIVRAMLVYHDETYKTLMLAASIFLLISAQAIYRYFRPKQKY</sequence>
<reference evidence="10 11" key="1">
    <citation type="submission" date="2018-02" db="EMBL/GenBank/DDBJ databases">
        <authorList>
            <person name="Cohen D.B."/>
            <person name="Kent A.D."/>
        </authorList>
    </citation>
    <scope>NUCLEOTIDE SEQUENCE [LARGE SCALE GENOMIC DNA]</scope>
    <source>
        <strain evidence="10 11">CECT 9216</strain>
    </source>
</reference>
<dbReference type="KEGG" id="lsu:A6B45_03340"/>
<evidence type="ECO:0000256" key="8">
    <source>
        <dbReference type="SAM" id="Phobius"/>
    </source>
</evidence>
<evidence type="ECO:0000256" key="4">
    <source>
        <dbReference type="ARBA" id="ARBA00022475"/>
    </source>
</evidence>
<dbReference type="RefSeq" id="WP_072613347.1">
    <property type="nucleotide sequence ID" value="NZ_AP017935.1"/>
</dbReference>
<name>A0A2N9KAQ8_9LACO</name>
<feature type="transmembrane region" description="Helical" evidence="8">
    <location>
        <begin position="55"/>
        <end position="75"/>
    </location>
</feature>
<dbReference type="Proteomes" id="UP000237923">
    <property type="component" value="Unassembled WGS sequence"/>
</dbReference>
<dbReference type="InterPro" id="IPR009315">
    <property type="entry name" value="P_starv_induced_PsiE"/>
</dbReference>
<dbReference type="InterPro" id="IPR020948">
    <property type="entry name" value="P_starv_induced_PsiE-like"/>
</dbReference>
<dbReference type="PANTHER" id="PTHR37819:SF1">
    <property type="entry name" value="PROTEIN PSIE"/>
    <property type="match status" value="1"/>
</dbReference>
<evidence type="ECO:0000256" key="7">
    <source>
        <dbReference type="ARBA" id="ARBA00023136"/>
    </source>
</evidence>
<proteinExistence type="inferred from homology"/>
<dbReference type="Proteomes" id="UP000239237">
    <property type="component" value="Unassembled WGS sequence"/>
</dbReference>
<comment type="similarity">
    <text evidence="2">Belongs to the PsiE family.</text>
</comment>